<comment type="caution">
    <text evidence="19">The sequence shown here is derived from an EMBL/GenBank/DDBJ whole genome shotgun (WGS) entry which is preliminary data.</text>
</comment>
<evidence type="ECO:0000256" key="8">
    <source>
        <dbReference type="ARBA" id="ARBA00022919"/>
    </source>
</evidence>
<dbReference type="EC" id="4.1.2.27" evidence="14"/>
<dbReference type="EMBL" id="LDAU01000156">
    <property type="protein sequence ID" value="KRX02205.1"/>
    <property type="molecule type" value="Genomic_DNA"/>
</dbReference>
<dbReference type="GO" id="GO:0019752">
    <property type="term" value="P:carboxylic acid metabolic process"/>
    <property type="evidence" value="ECO:0007669"/>
    <property type="project" value="InterPro"/>
</dbReference>
<keyword evidence="12" id="KW-0456">Lyase</keyword>
<evidence type="ECO:0000256" key="11">
    <source>
        <dbReference type="ARBA" id="ARBA00023136"/>
    </source>
</evidence>
<dbReference type="InterPro" id="IPR015424">
    <property type="entry name" value="PyrdxlP-dep_Trfase"/>
</dbReference>
<evidence type="ECO:0000256" key="16">
    <source>
        <dbReference type="PIRSR" id="PIRSR602129-50"/>
    </source>
</evidence>
<evidence type="ECO:0000256" key="13">
    <source>
        <dbReference type="ARBA" id="ARBA00038302"/>
    </source>
</evidence>
<evidence type="ECO:0000256" key="6">
    <source>
        <dbReference type="ARBA" id="ARBA00022824"/>
    </source>
</evidence>
<dbReference type="GO" id="GO:0005789">
    <property type="term" value="C:endoplasmic reticulum membrane"/>
    <property type="evidence" value="ECO:0007669"/>
    <property type="project" value="UniProtKB-SubCell"/>
</dbReference>
<proteinExistence type="inferred from homology"/>
<keyword evidence="8" id="KW-0746">Sphingolipid metabolism</keyword>
<dbReference type="GO" id="GO:0008117">
    <property type="term" value="F:sphinganine-1-phosphate aldolase activity"/>
    <property type="evidence" value="ECO:0007669"/>
    <property type="project" value="UniProtKB-EC"/>
</dbReference>
<dbReference type="FunFam" id="3.40.640.10:FF:000020">
    <property type="entry name" value="sphingosine-1-phosphate lyase 1"/>
    <property type="match status" value="1"/>
</dbReference>
<comment type="cofactor">
    <cofactor evidence="1 16">
        <name>pyridoxal 5'-phosphate</name>
        <dbReference type="ChEBI" id="CHEBI:597326"/>
    </cofactor>
</comment>
<evidence type="ECO:0000256" key="17">
    <source>
        <dbReference type="SAM" id="MobiDB-lite"/>
    </source>
</evidence>
<keyword evidence="6" id="KW-0256">Endoplasmic reticulum</keyword>
<keyword evidence="20" id="KW-1185">Reference proteome</keyword>
<dbReference type="AlphaFoldDB" id="A0A0V0QIY0"/>
<dbReference type="Pfam" id="PF00282">
    <property type="entry name" value="Pyridoxal_deC"/>
    <property type="match status" value="1"/>
</dbReference>
<protein>
    <recommendedName>
        <fullName evidence="14">sphinganine-1-phosphate aldolase</fullName>
        <ecNumber evidence="14">4.1.2.27</ecNumber>
    </recommendedName>
    <alternativeName>
        <fullName evidence="15">Sphingosine-1-phosphate aldolase</fullName>
    </alternativeName>
</protein>
<dbReference type="PANTHER" id="PTHR42735:SF6">
    <property type="entry name" value="SPHINGOSINE-1-PHOSPHATE LYASE 1"/>
    <property type="match status" value="1"/>
</dbReference>
<dbReference type="InterPro" id="IPR015421">
    <property type="entry name" value="PyrdxlP-dep_Trfase_major"/>
</dbReference>
<keyword evidence="7 16" id="KW-0663">Pyridoxal phosphate</keyword>
<dbReference type="Gene3D" id="3.40.640.10">
    <property type="entry name" value="Type I PLP-dependent aspartate aminotransferase-like (Major domain)"/>
    <property type="match status" value="1"/>
</dbReference>
<reference evidence="19 20" key="1">
    <citation type="journal article" date="2015" name="Sci. Rep.">
        <title>Genome of the facultative scuticociliatosis pathogen Pseudocohnilembus persalinus provides insight into its virulence through horizontal gene transfer.</title>
        <authorList>
            <person name="Xiong J."/>
            <person name="Wang G."/>
            <person name="Cheng J."/>
            <person name="Tian M."/>
            <person name="Pan X."/>
            <person name="Warren A."/>
            <person name="Jiang C."/>
            <person name="Yuan D."/>
            <person name="Miao W."/>
        </authorList>
    </citation>
    <scope>NUCLEOTIDE SEQUENCE [LARGE SCALE GENOMIC DNA]</scope>
    <source>
        <strain evidence="19">36N120E</strain>
    </source>
</reference>
<evidence type="ECO:0000256" key="2">
    <source>
        <dbReference type="ARBA" id="ARBA00004389"/>
    </source>
</evidence>
<evidence type="ECO:0000256" key="14">
    <source>
        <dbReference type="ARBA" id="ARBA00038965"/>
    </source>
</evidence>
<organism evidence="19 20">
    <name type="scientific">Pseudocohnilembus persalinus</name>
    <name type="common">Ciliate</name>
    <dbReference type="NCBI Taxonomy" id="266149"/>
    <lineage>
        <taxon>Eukaryota</taxon>
        <taxon>Sar</taxon>
        <taxon>Alveolata</taxon>
        <taxon>Ciliophora</taxon>
        <taxon>Intramacronucleata</taxon>
        <taxon>Oligohymenophorea</taxon>
        <taxon>Scuticociliatia</taxon>
        <taxon>Philasterida</taxon>
        <taxon>Pseudocohnilembidae</taxon>
        <taxon>Pseudocohnilembus</taxon>
    </lineage>
</organism>
<evidence type="ECO:0000256" key="15">
    <source>
        <dbReference type="ARBA" id="ARBA00042568"/>
    </source>
</evidence>
<evidence type="ECO:0000256" key="12">
    <source>
        <dbReference type="ARBA" id="ARBA00023239"/>
    </source>
</evidence>
<keyword evidence="9 18" id="KW-1133">Transmembrane helix</keyword>
<dbReference type="GO" id="GO:0030170">
    <property type="term" value="F:pyridoxal phosphate binding"/>
    <property type="evidence" value="ECO:0007669"/>
    <property type="project" value="InterPro"/>
</dbReference>
<comment type="pathway">
    <text evidence="4">Sphingolipid metabolism.</text>
</comment>
<name>A0A0V0QIY0_PSEPJ</name>
<evidence type="ECO:0000256" key="5">
    <source>
        <dbReference type="ARBA" id="ARBA00022692"/>
    </source>
</evidence>
<feature type="transmembrane region" description="Helical" evidence="18">
    <location>
        <begin position="72"/>
        <end position="91"/>
    </location>
</feature>
<comment type="subcellular location">
    <subcellularLocation>
        <location evidence="2">Endoplasmic reticulum membrane</location>
        <topology evidence="2">Single-pass membrane protein</topology>
    </subcellularLocation>
</comment>
<evidence type="ECO:0000256" key="1">
    <source>
        <dbReference type="ARBA" id="ARBA00001933"/>
    </source>
</evidence>
<feature type="modified residue" description="N6-(pyridoxal phosphate)lysine" evidence="16">
    <location>
        <position position="398"/>
    </location>
</feature>
<dbReference type="InterPro" id="IPR002129">
    <property type="entry name" value="PyrdxlP-dep_de-COase"/>
</dbReference>
<dbReference type="GO" id="GO:0030149">
    <property type="term" value="P:sphingolipid catabolic process"/>
    <property type="evidence" value="ECO:0007669"/>
    <property type="project" value="TreeGrafter"/>
</dbReference>
<evidence type="ECO:0000256" key="7">
    <source>
        <dbReference type="ARBA" id="ARBA00022898"/>
    </source>
</evidence>
<dbReference type="InterPro" id="IPR015422">
    <property type="entry name" value="PyrdxlP-dep_Trfase_small"/>
</dbReference>
<evidence type="ECO:0000256" key="18">
    <source>
        <dbReference type="SAM" id="Phobius"/>
    </source>
</evidence>
<keyword evidence="19" id="KW-0808">Transferase</keyword>
<evidence type="ECO:0000256" key="3">
    <source>
        <dbReference type="ARBA" id="ARBA00004760"/>
    </source>
</evidence>
<dbReference type="InParanoid" id="A0A0V0QIY0"/>
<evidence type="ECO:0000256" key="9">
    <source>
        <dbReference type="ARBA" id="ARBA00022989"/>
    </source>
</evidence>
<comment type="pathway">
    <text evidence="3">Lipid metabolism; sphingolipid metabolism.</text>
</comment>
<keyword evidence="5 18" id="KW-0812">Transmembrane</keyword>
<dbReference type="SUPFAM" id="SSF53383">
    <property type="entry name" value="PLP-dependent transferases"/>
    <property type="match status" value="1"/>
</dbReference>
<dbReference type="GO" id="GO:0016740">
    <property type="term" value="F:transferase activity"/>
    <property type="evidence" value="ECO:0007669"/>
    <property type="project" value="UniProtKB-KW"/>
</dbReference>
<evidence type="ECO:0000313" key="20">
    <source>
        <dbReference type="Proteomes" id="UP000054937"/>
    </source>
</evidence>
<feature type="compositionally biased region" description="Low complexity" evidence="17">
    <location>
        <begin position="731"/>
        <end position="740"/>
    </location>
</feature>
<dbReference type="OrthoDB" id="10254570at2759"/>
<comment type="similarity">
    <text evidence="13">Belongs to the group II decarboxylase family. Sphingosine-1-phosphate lyase subfamily.</text>
</comment>
<sequence>MEQVTKIFNDLQSHFQEQYQPIIMHYLHKYNLPTSFQELRQDVYNIQRPFTHGLETKLDYFVKDYNITQFELVILTIIVLIVVQKLVSFLICREKYRLYRDVDDRTLGWFETKKRDIQSGIFQFLYNNIPFIRNKVDGKLAAAKEGFEKKMIEPFRNVTYQLPGNPLSNDKIRQKMNEFYVGDEKLSGQGKLSGTRYALSKYESEMKEFVKDFIFHNPLHAAEFPGSRQMEAEVIKMTCKLYGSNDDFGITTQGGTESIMMGVLAHRNYYQKKKGIQKPNIIMPLSSHIAFNKACYYYNIVPIIVPLNESGDVNLKEVKKAINKNTIMIVGNSPSYAAGIQDDIPALAKLALKHDIGLHVDACLGSFIMPFAKQLGADILPYDFTVKGVTSISCDHHKYGLAPKGISLCMFKTSELRQAAYFSYSEWPGGLYATAQPAGSRSSAPIVGAWYAMMYHGEEKYRDNAKQIIKAVQMIRKEIEENIPELRIIGDPKLMVIAFYYKKGIKSSIYQLDNELHKRGWSLNGLQKPNSIHVAMTLPFAQNISQFIKDLRDSVQLLREDPTLHANSTSGSVGLYGASGEIPDSITKEKVLMQIVDTFTTLGPEPQKKKNGDQTNQFSYNFPKNSTKIKIPFNQTHVQSSIFEQDLLDKKIFHPDIQSSLCNLYDQLLQKIQEKDINGIKNLTTPVFFNQLEKQGFIDFIQNKSTQIQVAKVQEDVQNKILEKNEKNGQKQKNSMFSEKSQQEQEEKEQNAKKNIFTSIEVIKTYKTLVGLNKLKLRPLNNYFKIIFPPNMPMQWYFYLSKNPFKQNYNKTIVADCLINTNNRIKFDNQIVQNPKNTQQNQSKNTQYENVQIQFTCKAQHKKKPAPFVYDMEFNKKWEKKMGIKINEENYNLQYFSSQKQEDYEKNGWKISNINNYHIQDIIEDVLYNNQNGQNQQQN</sequence>
<gene>
    <name evidence="19" type="ORF">PPERSA_04827</name>
</gene>
<evidence type="ECO:0000256" key="10">
    <source>
        <dbReference type="ARBA" id="ARBA00023098"/>
    </source>
</evidence>
<evidence type="ECO:0000256" key="4">
    <source>
        <dbReference type="ARBA" id="ARBA00004991"/>
    </source>
</evidence>
<dbReference type="Gene3D" id="6.10.140.2150">
    <property type="match status" value="1"/>
</dbReference>
<dbReference type="Proteomes" id="UP000054937">
    <property type="component" value="Unassembled WGS sequence"/>
</dbReference>
<evidence type="ECO:0000313" key="19">
    <source>
        <dbReference type="EMBL" id="KRX02205.1"/>
    </source>
</evidence>
<keyword evidence="10" id="KW-0443">Lipid metabolism</keyword>
<dbReference type="PANTHER" id="PTHR42735">
    <property type="match status" value="1"/>
</dbReference>
<dbReference type="Gene3D" id="3.90.1150.10">
    <property type="entry name" value="Aspartate Aminotransferase, domain 1"/>
    <property type="match status" value="1"/>
</dbReference>
<keyword evidence="11 18" id="KW-0472">Membrane</keyword>
<accession>A0A0V0QIY0</accession>
<dbReference type="InterPro" id="IPR050477">
    <property type="entry name" value="GrpII_AminoAcid_Decarb"/>
</dbReference>
<feature type="compositionally biased region" description="Basic and acidic residues" evidence="17">
    <location>
        <begin position="741"/>
        <end position="751"/>
    </location>
</feature>
<feature type="region of interest" description="Disordered" evidence="17">
    <location>
        <begin position="723"/>
        <end position="751"/>
    </location>
</feature>